<dbReference type="InterPro" id="IPR000160">
    <property type="entry name" value="GGDEF_dom"/>
</dbReference>
<organism evidence="2 3">
    <name type="scientific">Cavenderia fasciculata</name>
    <name type="common">Slime mold</name>
    <name type="synonym">Dictyostelium fasciculatum</name>
    <dbReference type="NCBI Taxonomy" id="261658"/>
    <lineage>
        <taxon>Eukaryota</taxon>
        <taxon>Amoebozoa</taxon>
        <taxon>Evosea</taxon>
        <taxon>Eumycetozoa</taxon>
        <taxon>Dictyostelia</taxon>
        <taxon>Acytosteliales</taxon>
        <taxon>Cavenderiaceae</taxon>
        <taxon>Cavenderia</taxon>
    </lineage>
</organism>
<dbReference type="AlphaFoldDB" id="F4PPZ4"/>
<dbReference type="Proteomes" id="UP000007797">
    <property type="component" value="Unassembled WGS sequence"/>
</dbReference>
<dbReference type="InterPro" id="IPR052163">
    <property type="entry name" value="DGC-Regulatory_Protein"/>
</dbReference>
<evidence type="ECO:0000259" key="1">
    <source>
        <dbReference type="PROSITE" id="PS50887"/>
    </source>
</evidence>
<accession>F4PPZ4</accession>
<feature type="domain" description="GGDEF" evidence="1">
    <location>
        <begin position="133"/>
        <end position="270"/>
    </location>
</feature>
<dbReference type="PROSITE" id="PS50887">
    <property type="entry name" value="GGDEF"/>
    <property type="match status" value="1"/>
</dbReference>
<dbReference type="OrthoDB" id="19983at2759"/>
<dbReference type="SMART" id="SM00267">
    <property type="entry name" value="GGDEF"/>
    <property type="match status" value="1"/>
</dbReference>
<sequence length="272" mass="31479">MEIISNVQSILILEIDFFKNTVKYNNNKPNGSTEIISIKQFCQSYKINQDILKKRITSFNCTILDFSIKNYRLSGKYIEKTSLFQGIIIDNSQEKLKLKRLKNTLSIDPLTGLQNRYQLYKKIQKFCSISNTDHCAIYFIDLDHFKQINDIHGHDNGDVVLRSVANRFQKYADESVLPVRLSGDEFLIVKRDIESTEQANQFINQYLSNVQSENINLVNCKTNIKVSLSFGGVVFTKSQSTMVDKLIKKSDQLMYQMKKNNHNNSCIIDFVE</sequence>
<dbReference type="Gene3D" id="3.30.70.270">
    <property type="match status" value="1"/>
</dbReference>
<evidence type="ECO:0000313" key="2">
    <source>
        <dbReference type="EMBL" id="EGG22457.1"/>
    </source>
</evidence>
<dbReference type="InterPro" id="IPR029787">
    <property type="entry name" value="Nucleotide_cyclase"/>
</dbReference>
<protein>
    <recommendedName>
        <fullName evidence="1">GGDEF domain-containing protein</fullName>
    </recommendedName>
</protein>
<reference evidence="3" key="1">
    <citation type="journal article" date="2011" name="Genome Res.">
        <title>Phylogeny-wide analysis of social amoeba genomes highlights ancient origins for complex intercellular communication.</title>
        <authorList>
            <person name="Heidel A.J."/>
            <person name="Lawal H.M."/>
            <person name="Felder M."/>
            <person name="Schilde C."/>
            <person name="Helps N.R."/>
            <person name="Tunggal B."/>
            <person name="Rivero F."/>
            <person name="John U."/>
            <person name="Schleicher M."/>
            <person name="Eichinger L."/>
            <person name="Platzer M."/>
            <person name="Noegel A.A."/>
            <person name="Schaap P."/>
            <person name="Gloeckner G."/>
        </authorList>
    </citation>
    <scope>NUCLEOTIDE SEQUENCE [LARGE SCALE GENOMIC DNA]</scope>
    <source>
        <strain evidence="3">SH3</strain>
    </source>
</reference>
<dbReference type="InterPro" id="IPR043128">
    <property type="entry name" value="Rev_trsase/Diguanyl_cyclase"/>
</dbReference>
<dbReference type="CDD" id="cd01949">
    <property type="entry name" value="GGDEF"/>
    <property type="match status" value="1"/>
</dbReference>
<dbReference type="GeneID" id="14874582"/>
<dbReference type="STRING" id="1054147.F4PPZ4"/>
<dbReference type="EMBL" id="GL883009">
    <property type="protein sequence ID" value="EGG22457.1"/>
    <property type="molecule type" value="Genomic_DNA"/>
</dbReference>
<dbReference type="PANTHER" id="PTHR46663:SF2">
    <property type="entry name" value="GGDEF DOMAIN-CONTAINING PROTEIN"/>
    <property type="match status" value="1"/>
</dbReference>
<evidence type="ECO:0000313" key="3">
    <source>
        <dbReference type="Proteomes" id="UP000007797"/>
    </source>
</evidence>
<proteinExistence type="predicted"/>
<dbReference type="SUPFAM" id="SSF55073">
    <property type="entry name" value="Nucleotide cyclase"/>
    <property type="match status" value="1"/>
</dbReference>
<gene>
    <name evidence="2" type="ORF">DFA_04583</name>
</gene>
<dbReference type="Pfam" id="PF00990">
    <property type="entry name" value="GGDEF"/>
    <property type="match status" value="1"/>
</dbReference>
<keyword evidence="3" id="KW-1185">Reference proteome</keyword>
<dbReference type="PANTHER" id="PTHR46663">
    <property type="entry name" value="DIGUANYLATE CYCLASE DGCT-RELATED"/>
    <property type="match status" value="1"/>
</dbReference>
<name>F4PPZ4_CACFS</name>
<dbReference type="RefSeq" id="XP_004360308.1">
    <property type="nucleotide sequence ID" value="XM_004360251.1"/>
</dbReference>
<dbReference type="NCBIfam" id="TIGR00254">
    <property type="entry name" value="GGDEF"/>
    <property type="match status" value="1"/>
</dbReference>
<dbReference type="KEGG" id="dfa:DFA_04583"/>